<sequence length="122" mass="13341">MAPGLLKALLQTANYFRNWRKGDPESATQRGRKYLFWILVSGGATLWILYQHGIAVPVDFAMFTGGLLLVEMFQFGTLLRIGMAVDPLVGGVLGTIGLGTLAKLFRDLGGISAAINYFFSIR</sequence>
<keyword evidence="2" id="KW-0614">Plasmid</keyword>
<evidence type="ECO:0000256" key="1">
    <source>
        <dbReference type="SAM" id="Phobius"/>
    </source>
</evidence>
<accession>A0A345E7S3</accession>
<geneLocation type="plasmid" evidence="2 3">
    <name>pCBA1113-01</name>
</geneLocation>
<dbReference type="Proteomes" id="UP000253273">
    <property type="component" value="Plasmid pCBA1113-01"/>
</dbReference>
<dbReference type="RefSeq" id="WP_114587365.1">
    <property type="nucleotide sequence ID" value="NZ_CP031151.1"/>
</dbReference>
<evidence type="ECO:0000313" key="3">
    <source>
        <dbReference type="Proteomes" id="UP000253273"/>
    </source>
</evidence>
<keyword evidence="1" id="KW-0472">Membrane</keyword>
<dbReference type="EMBL" id="CP031151">
    <property type="protein sequence ID" value="AXG08245.1"/>
    <property type="molecule type" value="Genomic_DNA"/>
</dbReference>
<gene>
    <name evidence="2" type="ORF">DU500_17290</name>
</gene>
<keyword evidence="3" id="KW-1185">Reference proteome</keyword>
<name>A0A345E7S3_9EURY</name>
<feature type="transmembrane region" description="Helical" evidence="1">
    <location>
        <begin position="34"/>
        <end position="54"/>
    </location>
</feature>
<keyword evidence="1" id="KW-0812">Transmembrane</keyword>
<dbReference type="GeneID" id="37285177"/>
<dbReference type="KEGG" id="haj:DU500_17290"/>
<protein>
    <submittedName>
        <fullName evidence="2">Uncharacterized protein</fullName>
    </submittedName>
</protein>
<proteinExistence type="predicted"/>
<keyword evidence="1" id="KW-1133">Transmembrane helix</keyword>
<dbReference type="AlphaFoldDB" id="A0A345E7S3"/>
<dbReference type="OrthoDB" id="346034at2157"/>
<evidence type="ECO:0000313" key="2">
    <source>
        <dbReference type="EMBL" id="AXG08245.1"/>
    </source>
</evidence>
<organism evidence="2 3">
    <name type="scientific">Haloplanus rubicundus</name>
    <dbReference type="NCBI Taxonomy" id="1547898"/>
    <lineage>
        <taxon>Archaea</taxon>
        <taxon>Methanobacteriati</taxon>
        <taxon>Methanobacteriota</taxon>
        <taxon>Stenosarchaea group</taxon>
        <taxon>Halobacteria</taxon>
        <taxon>Halobacteriales</taxon>
        <taxon>Haloferacaceae</taxon>
        <taxon>Haloplanus</taxon>
    </lineage>
</organism>
<reference evidence="2 3" key="1">
    <citation type="submission" date="2018-07" db="EMBL/GenBank/DDBJ databases">
        <title>Genome sequences of Haloplanus sp. CBA1113.</title>
        <authorList>
            <person name="Kim Y.B."/>
            <person name="Roh S.W."/>
        </authorList>
    </citation>
    <scope>NUCLEOTIDE SEQUENCE [LARGE SCALE GENOMIC DNA]</scope>
    <source>
        <strain evidence="2 3">CBA1113</strain>
        <plasmid evidence="2 3">pCBA1113-01</plasmid>
    </source>
</reference>